<dbReference type="KEGG" id="ttc:FOKN1_2005"/>
<feature type="transmembrane region" description="Helical" evidence="1">
    <location>
        <begin position="134"/>
        <end position="160"/>
    </location>
</feature>
<dbReference type="Pfam" id="PF10011">
    <property type="entry name" value="DUF2254"/>
    <property type="match status" value="1"/>
</dbReference>
<dbReference type="InterPro" id="IPR018723">
    <property type="entry name" value="DUF2254_membrane"/>
</dbReference>
<keyword evidence="1" id="KW-1133">Transmembrane helix</keyword>
<reference evidence="2 3" key="1">
    <citation type="submission" date="2017-05" db="EMBL/GenBank/DDBJ databases">
        <title>Thiocyanate degradation by Thiohalobacter thiocyanaticus FOKN1.</title>
        <authorList>
            <person name="Oshiki M."/>
            <person name="Fukushima T."/>
            <person name="Kawano S."/>
            <person name="Nakagawa J."/>
        </authorList>
    </citation>
    <scope>NUCLEOTIDE SEQUENCE [LARGE SCALE GENOMIC DNA]</scope>
    <source>
        <strain evidence="2 3">FOKN1</strain>
    </source>
</reference>
<accession>A0A1Z4VSD4</accession>
<feature type="transmembrane region" description="Helical" evidence="1">
    <location>
        <begin position="66"/>
        <end position="89"/>
    </location>
</feature>
<keyword evidence="1" id="KW-0812">Transmembrane</keyword>
<proteinExistence type="predicted"/>
<sequence length="429" mass="46006">MTVNGMVSRARFIFVQLQERLWVKPLMVGLLSIAAALAASKADSYTRLATVLPRVSAESVESLLSIMASSMLVIATFAVASMVSAYASASTTASPRSFALVIADDISQRALSTFIGAFIFSIVGLTAAKNGFFGGAGIFVLFLFTAFVFGLVILTFVYWVDRIARLGRLGNTVDQVEEATVNALGQRRIAPTLCAVQDDPENDSGVAVTAESAGYVQRIDVASLQEFAEQIDGKVRVVVLPGSFVSPERVLAYVMADADAKDWEPHVVAAAFKIDKQRTYYEDPRYGLVVLSQIAARALSPAVNDPGTAIDVCGTLVRLFLFWSAPLDEGETAEILYDRIMVPELSVEDMFDDAFIAIERDGCASLEVAIRVQKAMATLAAAGHAVMRQAALRHSARALVYARKGLLLDEDVAAVQALAVAETADTEKG</sequence>
<evidence type="ECO:0000256" key="1">
    <source>
        <dbReference type="SAM" id="Phobius"/>
    </source>
</evidence>
<dbReference type="RefSeq" id="WP_197702937.1">
    <property type="nucleotide sequence ID" value="NZ_AP018052.1"/>
</dbReference>
<evidence type="ECO:0000313" key="3">
    <source>
        <dbReference type="Proteomes" id="UP000218765"/>
    </source>
</evidence>
<feature type="transmembrane region" description="Helical" evidence="1">
    <location>
        <begin position="110"/>
        <end position="128"/>
    </location>
</feature>
<keyword evidence="1" id="KW-0472">Membrane</keyword>
<dbReference type="EMBL" id="AP018052">
    <property type="protein sequence ID" value="BAZ94385.1"/>
    <property type="molecule type" value="Genomic_DNA"/>
</dbReference>
<gene>
    <name evidence="2" type="ORF">FOKN1_2005</name>
</gene>
<name>A0A1Z4VSD4_9GAMM</name>
<dbReference type="Proteomes" id="UP000218765">
    <property type="component" value="Chromosome"/>
</dbReference>
<evidence type="ECO:0000313" key="2">
    <source>
        <dbReference type="EMBL" id="BAZ94385.1"/>
    </source>
</evidence>
<protein>
    <submittedName>
        <fullName evidence="2">Putative membrane protein</fullName>
    </submittedName>
</protein>
<keyword evidence="3" id="KW-1185">Reference proteome</keyword>
<organism evidence="2 3">
    <name type="scientific">Thiohalobacter thiocyanaticus</name>
    <dbReference type="NCBI Taxonomy" id="585455"/>
    <lineage>
        <taxon>Bacteria</taxon>
        <taxon>Pseudomonadati</taxon>
        <taxon>Pseudomonadota</taxon>
        <taxon>Gammaproteobacteria</taxon>
        <taxon>Thiohalobacterales</taxon>
        <taxon>Thiohalobacteraceae</taxon>
        <taxon>Thiohalobacter</taxon>
    </lineage>
</organism>
<dbReference type="AlphaFoldDB" id="A0A1Z4VSD4"/>